<keyword evidence="3 8" id="KW-1134">Transmembrane beta strand</keyword>
<keyword evidence="7 8" id="KW-0998">Cell outer membrane</keyword>
<dbReference type="InterPro" id="IPR023996">
    <property type="entry name" value="TonB-dep_OMP_SusC/RagA"/>
</dbReference>
<keyword evidence="6 8" id="KW-0472">Membrane</keyword>
<evidence type="ECO:0000259" key="11">
    <source>
        <dbReference type="Pfam" id="PF00593"/>
    </source>
</evidence>
<dbReference type="InterPro" id="IPR023997">
    <property type="entry name" value="TonB-dep_OMP_SusC/RagA_CS"/>
</dbReference>
<dbReference type="InterPro" id="IPR039426">
    <property type="entry name" value="TonB-dep_rcpt-like"/>
</dbReference>
<organism evidence="13 14">
    <name type="scientific">Marinigracilibium pacificum</name>
    <dbReference type="NCBI Taxonomy" id="2729599"/>
    <lineage>
        <taxon>Bacteria</taxon>
        <taxon>Pseudomonadati</taxon>
        <taxon>Bacteroidota</taxon>
        <taxon>Cytophagia</taxon>
        <taxon>Cytophagales</taxon>
        <taxon>Flammeovirgaceae</taxon>
        <taxon>Marinigracilibium</taxon>
    </lineage>
</organism>
<comment type="subcellular location">
    <subcellularLocation>
        <location evidence="1 8">Cell outer membrane</location>
        <topology evidence="1 8">Multi-pass membrane protein</topology>
    </subcellularLocation>
</comment>
<evidence type="ECO:0000313" key="14">
    <source>
        <dbReference type="Proteomes" id="UP000559010"/>
    </source>
</evidence>
<dbReference type="Pfam" id="PF07715">
    <property type="entry name" value="Plug"/>
    <property type="match status" value="1"/>
</dbReference>
<evidence type="ECO:0000256" key="5">
    <source>
        <dbReference type="ARBA" id="ARBA00023077"/>
    </source>
</evidence>
<dbReference type="AlphaFoldDB" id="A0A848J1F2"/>
<dbReference type="SUPFAM" id="SSF56935">
    <property type="entry name" value="Porins"/>
    <property type="match status" value="1"/>
</dbReference>
<dbReference type="NCBIfam" id="TIGR04056">
    <property type="entry name" value="OMP_RagA_SusC"/>
    <property type="match status" value="1"/>
</dbReference>
<protein>
    <submittedName>
        <fullName evidence="13">TonB-dependent receptor</fullName>
    </submittedName>
</protein>
<dbReference type="Gene3D" id="2.40.170.20">
    <property type="entry name" value="TonB-dependent receptor, beta-barrel domain"/>
    <property type="match status" value="1"/>
</dbReference>
<keyword evidence="10" id="KW-0732">Signal</keyword>
<dbReference type="InterPro" id="IPR000531">
    <property type="entry name" value="Beta-barrel_TonB"/>
</dbReference>
<dbReference type="EMBL" id="JABBNU010000008">
    <property type="protein sequence ID" value="NMM49345.1"/>
    <property type="molecule type" value="Genomic_DNA"/>
</dbReference>
<evidence type="ECO:0000313" key="13">
    <source>
        <dbReference type="EMBL" id="NMM49345.1"/>
    </source>
</evidence>
<feature type="domain" description="TonB-dependent receptor plug" evidence="12">
    <location>
        <begin position="113"/>
        <end position="221"/>
    </location>
</feature>
<comment type="caution">
    <text evidence="13">The sequence shown here is derived from an EMBL/GenBank/DDBJ whole genome shotgun (WGS) entry which is preliminary data.</text>
</comment>
<name>A0A848J1F2_9BACT</name>
<keyword evidence="4 8" id="KW-0812">Transmembrane</keyword>
<feature type="chain" id="PRO_5032541412" evidence="10">
    <location>
        <begin position="21"/>
        <end position="1000"/>
    </location>
</feature>
<dbReference type="InterPro" id="IPR036942">
    <property type="entry name" value="Beta-barrel_TonB_sf"/>
</dbReference>
<comment type="similarity">
    <text evidence="8 9">Belongs to the TonB-dependent receptor family.</text>
</comment>
<dbReference type="NCBIfam" id="TIGR04057">
    <property type="entry name" value="SusC_RagA_signa"/>
    <property type="match status" value="1"/>
</dbReference>
<evidence type="ECO:0000256" key="6">
    <source>
        <dbReference type="ARBA" id="ARBA00023136"/>
    </source>
</evidence>
<sequence length="1000" mass="110710">MRKSLLLFSTFLFLVFQTMGQDVSITGKVVDVAGEGIPGVNVLIKGTTIGTTTDVSGSYSVSAPGDAILVFTSVGYTKQEIAVNNQTTINITLEEDISELSEVVVTGYRSVKKSDLTSSIAVVDGDNLTQQPIGSVDNLLQGQSPGVLAVSQNGRPGGNAYIRIRGVGSVNASNEPLFIIDGIQMTQSDYNALNPNDIQSISILKDAASTSIYGARASNGVVLITTKSGAAEKGKPTITYKFQFGQKEKIPDNFDMMNKEEKLAYEVATGGMSQATADFVSTSPAYPETDWQDVLLRTGQVQSHDLSLASTTDRAKYFFSLGSYDEEGISVGSNFERLSGRLNLEFKTTDWLTFGNNLTVSQTKERETRDRFNVQNPFYAIYAYNPYESEFQLDANGDFVLDENGDKVYNLTRQGFSISEALRNNPESNERLSAIGGVFARITPIEGLVYTSRVSMNYQIYRREYYIQPNSVLDGYVGDPNAPGIKTDNGYDRSLTTWTNTLEYTFKPMGNHNINVLGGTEYVKSRLEQYSISGKGFPSEDFFTQDNASEITGGFTSIDEWALWSQFLNVNYNFGEKYFVTGSVRRDGSSRFGADNRYGIFYAGSFGWNMTEEGFLNDVSWLEQLKFRASAGTSGNVPTSLYAALGYYNIGNYNNTSASFPGQLENPNLQWEENFNYSVGIDFGLWNNRLSGSFDYYNRDTYNLLFPRPLSQTVGFTSRTENVGKIKNSGIELELNAIVVDQGDFKFNIFGSYSTVKNEVLELDNGGEDIIDGNSGISLLREGLTANTYYLVRYAGVDPDNGDALYYDINGEITNVHSYDDAVALEGKSPLPTYFGNFGFNSSWKGLSLNVNFFYQGGNYIYNYQNEAVLMSDGSNYNINQRKDALNYWKNPGDTGVLPRPDANNDIYDSDRYLQKGDFIRLRNVTLAYSLPKSLIEKAKLSNVEFYVQGTNLLTINPHFTGDPEVGRGSDESNLTTLGEFTLFTYPNTRGYTAGVNVTF</sequence>
<evidence type="ECO:0000259" key="12">
    <source>
        <dbReference type="Pfam" id="PF07715"/>
    </source>
</evidence>
<dbReference type="GO" id="GO:0009279">
    <property type="term" value="C:cell outer membrane"/>
    <property type="evidence" value="ECO:0007669"/>
    <property type="project" value="UniProtKB-SubCell"/>
</dbReference>
<dbReference type="InterPro" id="IPR037066">
    <property type="entry name" value="Plug_dom_sf"/>
</dbReference>
<gene>
    <name evidence="13" type="ORF">HH304_13120</name>
</gene>
<evidence type="ECO:0000256" key="1">
    <source>
        <dbReference type="ARBA" id="ARBA00004571"/>
    </source>
</evidence>
<dbReference type="InterPro" id="IPR008969">
    <property type="entry name" value="CarboxyPept-like_regulatory"/>
</dbReference>
<evidence type="ECO:0000256" key="4">
    <source>
        <dbReference type="ARBA" id="ARBA00022692"/>
    </source>
</evidence>
<evidence type="ECO:0000256" key="7">
    <source>
        <dbReference type="ARBA" id="ARBA00023237"/>
    </source>
</evidence>
<dbReference type="Gene3D" id="2.60.40.1120">
    <property type="entry name" value="Carboxypeptidase-like, regulatory domain"/>
    <property type="match status" value="1"/>
</dbReference>
<reference evidence="13 14" key="1">
    <citation type="submission" date="2020-04" db="EMBL/GenBank/DDBJ databases">
        <title>Flammeovirgaceae bacterium KN852 isolated from deep sea.</title>
        <authorList>
            <person name="Zhang D.-C."/>
        </authorList>
    </citation>
    <scope>NUCLEOTIDE SEQUENCE [LARGE SCALE GENOMIC DNA]</scope>
    <source>
        <strain evidence="13 14">KN852</strain>
    </source>
</reference>
<dbReference type="PROSITE" id="PS52016">
    <property type="entry name" value="TONB_DEPENDENT_REC_3"/>
    <property type="match status" value="1"/>
</dbReference>
<feature type="domain" description="TonB-dependent receptor-like beta-barrel" evidence="11">
    <location>
        <begin position="444"/>
        <end position="759"/>
    </location>
</feature>
<accession>A0A848J1F2</accession>
<keyword evidence="14" id="KW-1185">Reference proteome</keyword>
<evidence type="ECO:0000256" key="3">
    <source>
        <dbReference type="ARBA" id="ARBA00022452"/>
    </source>
</evidence>
<keyword evidence="2 8" id="KW-0813">Transport</keyword>
<dbReference type="SUPFAM" id="SSF49464">
    <property type="entry name" value="Carboxypeptidase regulatory domain-like"/>
    <property type="match status" value="1"/>
</dbReference>
<dbReference type="InterPro" id="IPR012910">
    <property type="entry name" value="Plug_dom"/>
</dbReference>
<keyword evidence="5 9" id="KW-0798">TonB box</keyword>
<evidence type="ECO:0000256" key="10">
    <source>
        <dbReference type="SAM" id="SignalP"/>
    </source>
</evidence>
<dbReference type="Pfam" id="PF13715">
    <property type="entry name" value="CarbopepD_reg_2"/>
    <property type="match status" value="1"/>
</dbReference>
<evidence type="ECO:0000256" key="2">
    <source>
        <dbReference type="ARBA" id="ARBA00022448"/>
    </source>
</evidence>
<evidence type="ECO:0000256" key="8">
    <source>
        <dbReference type="PROSITE-ProRule" id="PRU01360"/>
    </source>
</evidence>
<dbReference type="Pfam" id="PF00593">
    <property type="entry name" value="TonB_dep_Rec_b-barrel"/>
    <property type="match status" value="1"/>
</dbReference>
<keyword evidence="13" id="KW-0675">Receptor</keyword>
<proteinExistence type="inferred from homology"/>
<dbReference type="Gene3D" id="2.170.130.10">
    <property type="entry name" value="TonB-dependent receptor, plug domain"/>
    <property type="match status" value="1"/>
</dbReference>
<evidence type="ECO:0000256" key="9">
    <source>
        <dbReference type="RuleBase" id="RU003357"/>
    </source>
</evidence>
<dbReference type="Proteomes" id="UP000559010">
    <property type="component" value="Unassembled WGS sequence"/>
</dbReference>
<feature type="signal peptide" evidence="10">
    <location>
        <begin position="1"/>
        <end position="20"/>
    </location>
</feature>
<dbReference type="RefSeq" id="WP_169682393.1">
    <property type="nucleotide sequence ID" value="NZ_JABBNU010000008.1"/>
</dbReference>